<evidence type="ECO:0000313" key="2">
    <source>
        <dbReference type="EMBL" id="KAE9394181.1"/>
    </source>
</evidence>
<sequence>MGSEAAKKKKAELDVSSEPDNDFIPSINAGTSAQAAGKKKANALLEFNNDENPKYICLELERDFWIFVTLDIQYQADSSGAMRGPGILETFAYHRETTKLSIKKPSISKLFKPTNLATIVLMKRNGSLINSLIWALQ</sequence>
<dbReference type="Proteomes" id="UP000799118">
    <property type="component" value="Unassembled WGS sequence"/>
</dbReference>
<evidence type="ECO:0000313" key="3">
    <source>
        <dbReference type="Proteomes" id="UP000799118"/>
    </source>
</evidence>
<accession>A0A6A4H7Y0</accession>
<feature type="region of interest" description="Disordered" evidence="1">
    <location>
        <begin position="1"/>
        <end position="28"/>
    </location>
</feature>
<dbReference type="AlphaFoldDB" id="A0A6A4H7Y0"/>
<proteinExistence type="predicted"/>
<name>A0A6A4H7Y0_9AGAR</name>
<dbReference type="EMBL" id="ML769555">
    <property type="protein sequence ID" value="KAE9394181.1"/>
    <property type="molecule type" value="Genomic_DNA"/>
</dbReference>
<organism evidence="2 3">
    <name type="scientific">Gymnopus androsaceus JB14</name>
    <dbReference type="NCBI Taxonomy" id="1447944"/>
    <lineage>
        <taxon>Eukaryota</taxon>
        <taxon>Fungi</taxon>
        <taxon>Dikarya</taxon>
        <taxon>Basidiomycota</taxon>
        <taxon>Agaricomycotina</taxon>
        <taxon>Agaricomycetes</taxon>
        <taxon>Agaricomycetidae</taxon>
        <taxon>Agaricales</taxon>
        <taxon>Marasmiineae</taxon>
        <taxon>Omphalotaceae</taxon>
        <taxon>Gymnopus</taxon>
    </lineage>
</organism>
<protein>
    <submittedName>
        <fullName evidence="2">Uncharacterized protein</fullName>
    </submittedName>
</protein>
<dbReference type="OrthoDB" id="2755811at2759"/>
<gene>
    <name evidence="2" type="ORF">BT96DRAFT_943346</name>
</gene>
<keyword evidence="3" id="KW-1185">Reference proteome</keyword>
<reference evidence="2" key="1">
    <citation type="journal article" date="2019" name="Environ. Microbiol.">
        <title>Fungal ecological strategies reflected in gene transcription - a case study of two litter decomposers.</title>
        <authorList>
            <person name="Barbi F."/>
            <person name="Kohler A."/>
            <person name="Barry K."/>
            <person name="Baskaran P."/>
            <person name="Daum C."/>
            <person name="Fauchery L."/>
            <person name="Ihrmark K."/>
            <person name="Kuo A."/>
            <person name="LaButti K."/>
            <person name="Lipzen A."/>
            <person name="Morin E."/>
            <person name="Grigoriev I.V."/>
            <person name="Henrissat B."/>
            <person name="Lindahl B."/>
            <person name="Martin F."/>
        </authorList>
    </citation>
    <scope>NUCLEOTIDE SEQUENCE</scope>
    <source>
        <strain evidence="2">JB14</strain>
    </source>
</reference>
<evidence type="ECO:0000256" key="1">
    <source>
        <dbReference type="SAM" id="MobiDB-lite"/>
    </source>
</evidence>